<keyword evidence="3" id="KW-1185">Reference proteome</keyword>
<evidence type="ECO:0000313" key="3">
    <source>
        <dbReference type="Proteomes" id="UP000738349"/>
    </source>
</evidence>
<dbReference type="PANTHER" id="PTHR47784">
    <property type="entry name" value="STEROL UPTAKE CONTROL PROTEIN 2"/>
    <property type="match status" value="1"/>
</dbReference>
<dbReference type="InterPro" id="IPR053157">
    <property type="entry name" value="Sterol_Uptake_Regulator"/>
</dbReference>
<dbReference type="AlphaFoldDB" id="A0A9P9DYT4"/>
<evidence type="ECO:0000313" key="2">
    <source>
        <dbReference type="EMBL" id="KAH7128895.1"/>
    </source>
</evidence>
<reference evidence="2" key="1">
    <citation type="journal article" date="2021" name="Nat. Commun.">
        <title>Genetic determinants of endophytism in the Arabidopsis root mycobiome.</title>
        <authorList>
            <person name="Mesny F."/>
            <person name="Miyauchi S."/>
            <person name="Thiergart T."/>
            <person name="Pickel B."/>
            <person name="Atanasova L."/>
            <person name="Karlsson M."/>
            <person name="Huettel B."/>
            <person name="Barry K.W."/>
            <person name="Haridas S."/>
            <person name="Chen C."/>
            <person name="Bauer D."/>
            <person name="Andreopoulos W."/>
            <person name="Pangilinan J."/>
            <person name="LaButti K."/>
            <person name="Riley R."/>
            <person name="Lipzen A."/>
            <person name="Clum A."/>
            <person name="Drula E."/>
            <person name="Henrissat B."/>
            <person name="Kohler A."/>
            <person name="Grigoriev I.V."/>
            <person name="Martin F.M."/>
            <person name="Hacquard S."/>
        </authorList>
    </citation>
    <scope>NUCLEOTIDE SEQUENCE</scope>
    <source>
        <strain evidence="2">MPI-CAGE-AT-0147</strain>
    </source>
</reference>
<dbReference type="Pfam" id="PF11951">
    <property type="entry name" value="Fungal_trans_2"/>
    <property type="match status" value="1"/>
</dbReference>
<dbReference type="EMBL" id="JAGMUV010000018">
    <property type="protein sequence ID" value="KAH7128895.1"/>
    <property type="molecule type" value="Genomic_DNA"/>
</dbReference>
<dbReference type="Proteomes" id="UP000738349">
    <property type="component" value="Unassembled WGS sequence"/>
</dbReference>
<dbReference type="OrthoDB" id="3546279at2759"/>
<protein>
    <submittedName>
        <fullName evidence="2">Uncharacterized protein</fullName>
    </submittedName>
</protein>
<accession>A0A9P9DYT4</accession>
<organism evidence="2 3">
    <name type="scientific">Dactylonectria macrodidyma</name>
    <dbReference type="NCBI Taxonomy" id="307937"/>
    <lineage>
        <taxon>Eukaryota</taxon>
        <taxon>Fungi</taxon>
        <taxon>Dikarya</taxon>
        <taxon>Ascomycota</taxon>
        <taxon>Pezizomycotina</taxon>
        <taxon>Sordariomycetes</taxon>
        <taxon>Hypocreomycetidae</taxon>
        <taxon>Hypocreales</taxon>
        <taxon>Nectriaceae</taxon>
        <taxon>Dactylonectria</taxon>
    </lineage>
</organism>
<keyword evidence="1" id="KW-0539">Nucleus</keyword>
<sequence length="290" mass="33002">MHHFTATTWLSFPRAETLRHIWQVEVPKLGLEYPFVMHQVLAVAALHLVFLHPDGHQRYAHHAFRHQTEALAGIRQSITNITKENCEAIFAASCLLLISAFATSSRSKDWLEQAQTPTIRDIVDVFSLIRGMYEIHSCSQNYLHRGKFAPFFEAQSALPPSSVLEETRQQLGSLWISISSCSNSGVICREIDVLLHWIQHCEATTTDPELRVTMTWPIYMSTEYISLLISRDSAALILLAHYCAVARTTEASAWYMKNWGRTALRAISESLDPAWEPYIQWPRAMISDGC</sequence>
<gene>
    <name evidence="2" type="ORF">EDB81DRAFT_808472</name>
</gene>
<dbReference type="GO" id="GO:0001228">
    <property type="term" value="F:DNA-binding transcription activator activity, RNA polymerase II-specific"/>
    <property type="evidence" value="ECO:0007669"/>
    <property type="project" value="TreeGrafter"/>
</dbReference>
<comment type="caution">
    <text evidence="2">The sequence shown here is derived from an EMBL/GenBank/DDBJ whole genome shotgun (WGS) entry which is preliminary data.</text>
</comment>
<dbReference type="PANTHER" id="PTHR47784:SF5">
    <property type="entry name" value="STEROL UPTAKE CONTROL PROTEIN 2"/>
    <property type="match status" value="1"/>
</dbReference>
<dbReference type="InterPro" id="IPR021858">
    <property type="entry name" value="Fun_TF"/>
</dbReference>
<proteinExistence type="predicted"/>
<name>A0A9P9DYT4_9HYPO</name>
<evidence type="ECO:0000256" key="1">
    <source>
        <dbReference type="ARBA" id="ARBA00023242"/>
    </source>
</evidence>